<dbReference type="NCBIfam" id="NF006899">
    <property type="entry name" value="PRK09382.1"/>
    <property type="match status" value="1"/>
</dbReference>
<feature type="binding site" evidence="11">
    <location>
        <begin position="231"/>
        <end position="233"/>
    </location>
    <ligand>
        <name>4-CDP-2-C-methyl-D-erythritol 2-phosphate</name>
        <dbReference type="ChEBI" id="CHEBI:57919"/>
    </ligand>
</feature>
<dbReference type="AlphaFoldDB" id="A0A399R4I5"/>
<organism evidence="13 14">
    <name type="scientific">Henriciella barbarensis</name>
    <dbReference type="NCBI Taxonomy" id="86342"/>
    <lineage>
        <taxon>Bacteria</taxon>
        <taxon>Pseudomonadati</taxon>
        <taxon>Pseudomonadota</taxon>
        <taxon>Alphaproteobacteria</taxon>
        <taxon>Hyphomonadales</taxon>
        <taxon>Hyphomonadaceae</taxon>
        <taxon>Henriciella</taxon>
    </lineage>
</organism>
<dbReference type="HAMAP" id="MF_01520">
    <property type="entry name" value="IspDF"/>
    <property type="match status" value="1"/>
</dbReference>
<feature type="site" description="Positions MEP for the nucleophilic attack" evidence="11">
    <location>
        <position position="203"/>
    </location>
</feature>
<dbReference type="Pfam" id="PF02542">
    <property type="entry name" value="YgbB"/>
    <property type="match status" value="1"/>
</dbReference>
<comment type="caution">
    <text evidence="13">The sequence shown here is derived from an EMBL/GenBank/DDBJ whole genome shotgun (WGS) entry which is preliminary data.</text>
</comment>
<feature type="site" description="Transition state stabilizer" evidence="11">
    <location>
        <position position="257"/>
    </location>
</feature>
<evidence type="ECO:0000256" key="4">
    <source>
        <dbReference type="ARBA" id="ARBA00008480"/>
    </source>
</evidence>
<feature type="binding site" evidence="11">
    <location>
        <position position="233"/>
    </location>
    <ligand>
        <name>a divalent metal cation</name>
        <dbReference type="ChEBI" id="CHEBI:60240"/>
    </ligand>
</feature>
<dbReference type="Gene3D" id="3.30.1330.50">
    <property type="entry name" value="2-C-methyl-D-erythritol 2,4-cyclodiphosphate synthase"/>
    <property type="match status" value="1"/>
</dbReference>
<evidence type="ECO:0000256" key="5">
    <source>
        <dbReference type="ARBA" id="ARBA00022679"/>
    </source>
</evidence>
<dbReference type="GO" id="GO:0008685">
    <property type="term" value="F:2-C-methyl-D-erythritol 2,4-cyclodiphosphate synthase activity"/>
    <property type="evidence" value="ECO:0007669"/>
    <property type="project" value="UniProtKB-UniRule"/>
</dbReference>
<dbReference type="PANTHER" id="PTHR43181">
    <property type="entry name" value="2-C-METHYL-D-ERYTHRITOL 2,4-CYCLODIPHOSPHATE SYNTHASE, CHLOROPLASTIC"/>
    <property type="match status" value="1"/>
</dbReference>
<comment type="similarity">
    <text evidence="4">Belongs to the IspF family.</text>
</comment>
<feature type="binding site" evidence="11">
    <location>
        <begin position="279"/>
        <end position="281"/>
    </location>
    <ligand>
        <name>4-CDP-2-C-methyl-D-erythritol 2-phosphate</name>
        <dbReference type="ChEBI" id="CHEBI:57919"/>
    </ligand>
</feature>
<reference evidence="13 14" key="1">
    <citation type="submission" date="2018-08" db="EMBL/GenBank/DDBJ databases">
        <title>Henriciella mobilis sp. nov., isolated from seawater.</title>
        <authorList>
            <person name="Cheng H."/>
            <person name="Wu Y.-H."/>
            <person name="Xu X.-W."/>
            <person name="Guo L.-L."/>
        </authorList>
    </citation>
    <scope>NUCLEOTIDE SEQUENCE [LARGE SCALE GENOMIC DNA]</scope>
    <source>
        <strain evidence="13 14">CCUG66934</strain>
    </source>
</reference>
<protein>
    <recommendedName>
        <fullName evidence="11">Bifunctional enzyme IspD/IspF</fullName>
    </recommendedName>
    <domain>
        <recommendedName>
            <fullName evidence="11">2-C-methyl-D-erythritol 4-phosphate cytidylyltransferase</fullName>
            <ecNumber evidence="11">2.7.7.60</ecNumber>
        </recommendedName>
        <alternativeName>
            <fullName evidence="11">4-diphosphocytidyl-2C-methyl-D-erythritol synthase</fullName>
        </alternativeName>
        <alternativeName>
            <fullName evidence="11">MEP cytidylyltransferase</fullName>
            <shortName evidence="11">MCT</shortName>
        </alternativeName>
    </domain>
    <domain>
        <recommendedName>
            <fullName evidence="11">2-C-methyl-D-erythritol 2,4-cyclodiphosphate synthase</fullName>
            <shortName evidence="11">MECDP-synthase</shortName>
            <shortName evidence="11">MECPP-synthase</shortName>
            <shortName evidence="11">MECPS</shortName>
            <ecNumber evidence="11">4.6.1.12</ecNumber>
        </recommendedName>
    </domain>
</protein>
<keyword evidence="6 11" id="KW-0548">Nucleotidyltransferase</keyword>
<dbReference type="InterPro" id="IPR036571">
    <property type="entry name" value="MECDP_synthase_sf"/>
</dbReference>
<dbReference type="InterPro" id="IPR026596">
    <property type="entry name" value="IspD/F"/>
</dbReference>
<name>A0A399R4I5_9PROT</name>
<comment type="similarity">
    <text evidence="11">In the N-terminal section; belongs to the IspD/TarI cytidylyltransferase family. IspD subfamily.</text>
</comment>
<sequence>MRIHAIIVAAGSGSRTGRKLPKQFESLAGKPVYRWSLDTFLADERIDTVCLVLPAGHLNEIRAETPGGHRLSLVAGGGERSESVRSAVQALTPADDDILLVHDAARPGLETDTITALLKAMEIHSAAAPALPMIDALKRRSGSTLETVNRSDLYRVQTPQAFRAGVLASALSHNGRNFVDDLEAVEAQGASAALIEGSERLSKITFASDFDKMGEMMDRQKTEFRFGTGFDVHAFEPGPGVMLCGTFIEHDARLKGHSDADAGWHALTDAILGAVALGDIGDHFPPTDHRWKDADSGVFLRHAIELAREKGWEVSHCDVTLICESPKIKPHRAEMRRRTAEVVGLALNAVSIKATTTEGLGFTGRREGIAAQAAATLRKIC</sequence>
<evidence type="ECO:0000256" key="8">
    <source>
        <dbReference type="ARBA" id="ARBA00023229"/>
    </source>
</evidence>
<evidence type="ECO:0000313" key="13">
    <source>
        <dbReference type="EMBL" id="RIJ26198.1"/>
    </source>
</evidence>
<feature type="binding site" evidence="11">
    <location>
        <begin position="355"/>
        <end position="358"/>
    </location>
    <ligand>
        <name>4-CDP-2-C-methyl-D-erythritol 2-phosphate</name>
        <dbReference type="ChEBI" id="CHEBI:57919"/>
    </ligand>
</feature>
<comment type="catalytic activity">
    <reaction evidence="1 11">
        <text>4-CDP-2-C-methyl-D-erythritol 2-phosphate = 2-C-methyl-D-erythritol 2,4-cyclic diphosphate + CMP</text>
        <dbReference type="Rhea" id="RHEA:23864"/>
        <dbReference type="ChEBI" id="CHEBI:57919"/>
        <dbReference type="ChEBI" id="CHEBI:58483"/>
        <dbReference type="ChEBI" id="CHEBI:60377"/>
        <dbReference type="EC" id="4.6.1.12"/>
    </reaction>
</comment>
<feature type="binding site" evidence="11">
    <location>
        <position position="365"/>
    </location>
    <ligand>
        <name>4-CDP-2-C-methyl-D-erythritol 2-phosphate</name>
        <dbReference type="ChEBI" id="CHEBI:57919"/>
    </ligand>
</feature>
<feature type="binding site" evidence="11">
    <location>
        <position position="265"/>
    </location>
    <ligand>
        <name>a divalent metal cation</name>
        <dbReference type="ChEBI" id="CHEBI:60240"/>
    </ligand>
</feature>
<dbReference type="PANTHER" id="PTHR43181:SF1">
    <property type="entry name" value="2-C-METHYL-D-ERYTHRITOL 2,4-CYCLODIPHOSPHATE SYNTHASE, CHLOROPLASTIC"/>
    <property type="match status" value="1"/>
</dbReference>
<dbReference type="EC" id="2.7.7.60" evidence="11"/>
<dbReference type="GO" id="GO:0019288">
    <property type="term" value="P:isopentenyl diphosphate biosynthetic process, methylerythritol 4-phosphate pathway"/>
    <property type="evidence" value="ECO:0007669"/>
    <property type="project" value="UniProtKB-UniRule"/>
</dbReference>
<feature type="region of interest" description="2-C-methyl-D-erythritol 4-phosphate cytidylyltransferase" evidence="11">
    <location>
        <begin position="1"/>
        <end position="224"/>
    </location>
</feature>
<dbReference type="Pfam" id="PF01128">
    <property type="entry name" value="IspD"/>
    <property type="match status" value="1"/>
</dbReference>
<feature type="binding site" evidence="11">
    <location>
        <position position="231"/>
    </location>
    <ligand>
        <name>a divalent metal cation</name>
        <dbReference type="ChEBI" id="CHEBI:60240"/>
    </ligand>
</feature>
<dbReference type="EMBL" id="QWGB01000003">
    <property type="protein sequence ID" value="RIJ26198.1"/>
    <property type="molecule type" value="Genomic_DNA"/>
</dbReference>
<feature type="region of interest" description="2-C-methyl-D-erythritol 2,4-cyclodiphosphate synthase" evidence="11">
    <location>
        <begin position="225"/>
        <end position="381"/>
    </location>
</feature>
<dbReference type="CDD" id="cd00554">
    <property type="entry name" value="MECDP_synthase"/>
    <property type="match status" value="1"/>
</dbReference>
<dbReference type="RefSeq" id="WP_119378050.1">
    <property type="nucleotide sequence ID" value="NZ_QWGB01000003.1"/>
</dbReference>
<dbReference type="HAMAP" id="MF_00107">
    <property type="entry name" value="IspF"/>
    <property type="match status" value="1"/>
</dbReference>
<evidence type="ECO:0000256" key="3">
    <source>
        <dbReference type="ARBA" id="ARBA00004709"/>
    </source>
</evidence>
<dbReference type="Gene3D" id="3.90.550.10">
    <property type="entry name" value="Spore Coat Polysaccharide Biosynthesis Protein SpsA, Chain A"/>
    <property type="match status" value="1"/>
</dbReference>
<keyword evidence="14" id="KW-1185">Reference proteome</keyword>
<evidence type="ECO:0000256" key="9">
    <source>
        <dbReference type="ARBA" id="ARBA00023239"/>
    </source>
</evidence>
<comment type="function">
    <text evidence="11">Bifunctional enzyme that catalyzes the formation of 4-diphosphocytidyl-2-C-methyl-D-erythritol from CTP and 2-C-methyl-D-erythritol 4-phosphate (MEP) (IspD), and catalyzes the conversion of 4-diphosphocytidyl-2-C-methyl-D-erythritol 2-phosphate (CDP-ME2P) to 2-C-methyl-D-erythritol 2,4-cyclodiphosphate (ME-CPP) with a corresponding release of cytidine 5-monophosphate (CMP) (IspF).</text>
</comment>
<dbReference type="InterPro" id="IPR034683">
    <property type="entry name" value="IspD/TarI"/>
</dbReference>
<gene>
    <name evidence="11" type="primary">ispDF</name>
    <name evidence="13" type="ORF">D1224_00845</name>
</gene>
<dbReference type="PROSITE" id="PS01350">
    <property type="entry name" value="ISPF"/>
    <property type="match status" value="1"/>
</dbReference>
<dbReference type="GO" id="GO:0050518">
    <property type="term" value="F:2-C-methyl-D-erythritol 4-phosphate cytidylyltransferase activity"/>
    <property type="evidence" value="ECO:0007669"/>
    <property type="project" value="UniProtKB-UniRule"/>
</dbReference>
<evidence type="ECO:0000313" key="14">
    <source>
        <dbReference type="Proteomes" id="UP000265431"/>
    </source>
</evidence>
<dbReference type="NCBIfam" id="TIGR00453">
    <property type="entry name" value="ispD"/>
    <property type="match status" value="1"/>
</dbReference>
<comment type="pathway">
    <text evidence="11">Isoprenoid biosynthesis; isopentenyl diphosphate biosynthesis via DXP pathway; isopentenyl diphosphate from 1-deoxy-D-xylulose 5-phosphate: step 2/6.</text>
</comment>
<dbReference type="InterPro" id="IPR029044">
    <property type="entry name" value="Nucleotide-diphossugar_trans"/>
</dbReference>
<comment type="pathway">
    <text evidence="3 11">Isoprenoid biosynthesis; isopentenyl diphosphate biosynthesis via DXP pathway; isopentenyl diphosphate from 1-deoxy-D-xylulose 5-phosphate: step 4/6.</text>
</comment>
<feature type="site" description="Transition state stabilizer" evidence="11">
    <location>
        <position position="22"/>
    </location>
</feature>
<feature type="site" description="Transition state stabilizer" evidence="11">
    <location>
        <position position="15"/>
    </location>
</feature>
<feature type="site" description="Positions MEP for the nucleophilic attack" evidence="11">
    <location>
        <position position="150"/>
    </location>
</feature>
<feature type="binding site" evidence="11">
    <location>
        <position position="362"/>
    </location>
    <ligand>
        <name>4-CDP-2-C-methyl-D-erythritol 2-phosphate</name>
        <dbReference type="ChEBI" id="CHEBI:57919"/>
    </ligand>
</feature>
<keyword evidence="9 11" id="KW-0456">Lyase</keyword>
<dbReference type="InterPro" id="IPR003526">
    <property type="entry name" value="MECDP_synthase"/>
</dbReference>
<evidence type="ECO:0000256" key="7">
    <source>
        <dbReference type="ARBA" id="ARBA00022723"/>
    </source>
</evidence>
<comment type="catalytic activity">
    <reaction evidence="11">
        <text>2-C-methyl-D-erythritol 4-phosphate + CTP + H(+) = 4-CDP-2-C-methyl-D-erythritol + diphosphate</text>
        <dbReference type="Rhea" id="RHEA:13429"/>
        <dbReference type="ChEBI" id="CHEBI:15378"/>
        <dbReference type="ChEBI" id="CHEBI:33019"/>
        <dbReference type="ChEBI" id="CHEBI:37563"/>
        <dbReference type="ChEBI" id="CHEBI:57823"/>
        <dbReference type="ChEBI" id="CHEBI:58262"/>
        <dbReference type="EC" id="2.7.7.60"/>
    </reaction>
</comment>
<dbReference type="Proteomes" id="UP000265431">
    <property type="component" value="Unassembled WGS sequence"/>
</dbReference>
<keyword evidence="7 11" id="KW-0479">Metal-binding</keyword>
<evidence type="ECO:0000259" key="12">
    <source>
        <dbReference type="Pfam" id="PF02542"/>
    </source>
</evidence>
<dbReference type="SUPFAM" id="SSF69765">
    <property type="entry name" value="IpsF-like"/>
    <property type="match status" value="1"/>
</dbReference>
<evidence type="ECO:0000256" key="11">
    <source>
        <dbReference type="HAMAP-Rule" id="MF_01520"/>
    </source>
</evidence>
<feature type="binding site" evidence="11">
    <location>
        <begin position="257"/>
        <end position="258"/>
    </location>
    <ligand>
        <name>4-CDP-2-C-methyl-D-erythritol 2-phosphate</name>
        <dbReference type="ChEBI" id="CHEBI:57919"/>
    </ligand>
</feature>
<comment type="caution">
    <text evidence="11">Lacks conserved residue(s) required for the propagation of feature annotation.</text>
</comment>
<dbReference type="SUPFAM" id="SSF53448">
    <property type="entry name" value="Nucleotide-diphospho-sugar transferases"/>
    <property type="match status" value="1"/>
</dbReference>
<dbReference type="CDD" id="cd02516">
    <property type="entry name" value="CDP-ME_synthetase"/>
    <property type="match status" value="1"/>
</dbReference>
<dbReference type="GO" id="GO:0016114">
    <property type="term" value="P:terpenoid biosynthetic process"/>
    <property type="evidence" value="ECO:0007669"/>
    <property type="project" value="InterPro"/>
</dbReference>
<dbReference type="InterPro" id="IPR020555">
    <property type="entry name" value="MECDP_synthase_CS"/>
</dbReference>
<dbReference type="GO" id="GO:0046872">
    <property type="term" value="F:metal ion binding"/>
    <property type="evidence" value="ECO:0007669"/>
    <property type="project" value="UniProtKB-KW"/>
</dbReference>
<comment type="similarity">
    <text evidence="11">In the C-terminal section; belongs to the IspF family.</text>
</comment>
<dbReference type="NCBIfam" id="TIGR00151">
    <property type="entry name" value="ispF"/>
    <property type="match status" value="1"/>
</dbReference>
<feature type="site" description="Transition state stabilizer" evidence="11">
    <location>
        <position position="356"/>
    </location>
</feature>
<keyword evidence="10 11" id="KW-0511">Multifunctional enzyme</keyword>
<accession>A0A399R4I5</accession>
<proteinExistence type="inferred from homology"/>
<dbReference type="UniPathway" id="UPA00056">
    <property type="reaction ID" value="UER00093"/>
</dbReference>
<feature type="domain" description="2-C-methyl-D-erythritol 2,4-cyclodiphosphate synthase" evidence="12">
    <location>
        <begin position="224"/>
        <end position="377"/>
    </location>
</feature>
<evidence type="ECO:0000256" key="2">
    <source>
        <dbReference type="ARBA" id="ARBA00001968"/>
    </source>
</evidence>
<evidence type="ECO:0000256" key="1">
    <source>
        <dbReference type="ARBA" id="ARBA00000200"/>
    </source>
</evidence>
<evidence type="ECO:0000256" key="10">
    <source>
        <dbReference type="ARBA" id="ARBA00023268"/>
    </source>
</evidence>
<comment type="cofactor">
    <cofactor evidence="2 11">
        <name>a divalent metal cation</name>
        <dbReference type="ChEBI" id="CHEBI:60240"/>
    </cofactor>
</comment>
<dbReference type="InterPro" id="IPR001228">
    <property type="entry name" value="IspD"/>
</dbReference>
<dbReference type="EC" id="4.6.1.12" evidence="11"/>
<dbReference type="OrthoDB" id="9804336at2"/>
<evidence type="ECO:0000256" key="6">
    <source>
        <dbReference type="ARBA" id="ARBA00022695"/>
    </source>
</evidence>
<keyword evidence="5 11" id="KW-0808">Transferase</keyword>
<keyword evidence="8 11" id="KW-0414">Isoprene biosynthesis</keyword>